<protein>
    <submittedName>
        <fullName evidence="2">Uncharacterized protein</fullName>
    </submittedName>
</protein>
<evidence type="ECO:0000313" key="2">
    <source>
        <dbReference type="EMBL" id="KAF7371583.1"/>
    </source>
</evidence>
<name>A0A8H6Z2U2_9AGAR</name>
<proteinExistence type="predicted"/>
<evidence type="ECO:0000313" key="3">
    <source>
        <dbReference type="Proteomes" id="UP000620124"/>
    </source>
</evidence>
<sequence>MCKQCCEQQQKGCRYAGHRKQQVIAPLSSSSTTDLGDPSALSRPTPMFSYEHPLSSMDAPSTSLPPKLHKKPMDPEWARRYNDIHAAQEQRKIAEEERRKQDLMFERQVRFCFWSADGEEPQMYRQQGLKALRLNMANHPELLKKMGLVDTDEIGIYDFDGRCWDREDVNHVREVMPQDVLLVRRFGVKDCPRLDEYIAKYTPKSVATRRALPATVPKRNRPVSTTPEIDSRPSKAARRSSPPPSPVSRASSPSAISHSSSPAQFSPSPIPSSSSSSMPLPASLPSSISAAVPFDHDMLWNQGRVLNPEGCGKWPEGMYARDMVAGFRLVGSKNVAERFASVFGREFPQGAWYQQQRAWKYSSQEERDNAAQLPRTFDGLWSTWRSTSSGWARVCTEKRR</sequence>
<feature type="region of interest" description="Disordered" evidence="1">
    <location>
        <begin position="24"/>
        <end position="71"/>
    </location>
</feature>
<keyword evidence="3" id="KW-1185">Reference proteome</keyword>
<reference evidence="2" key="1">
    <citation type="submission" date="2020-05" db="EMBL/GenBank/DDBJ databases">
        <title>Mycena genomes resolve the evolution of fungal bioluminescence.</title>
        <authorList>
            <person name="Tsai I.J."/>
        </authorList>
    </citation>
    <scope>NUCLEOTIDE SEQUENCE</scope>
    <source>
        <strain evidence="2">CCC161011</strain>
    </source>
</reference>
<gene>
    <name evidence="2" type="ORF">MVEN_00013700</name>
</gene>
<feature type="compositionally biased region" description="Low complexity" evidence="1">
    <location>
        <begin position="247"/>
        <end position="282"/>
    </location>
</feature>
<accession>A0A8H6Z2U2</accession>
<dbReference type="OrthoDB" id="3023346at2759"/>
<dbReference type="Proteomes" id="UP000620124">
    <property type="component" value="Unassembled WGS sequence"/>
</dbReference>
<evidence type="ECO:0000256" key="1">
    <source>
        <dbReference type="SAM" id="MobiDB-lite"/>
    </source>
</evidence>
<comment type="caution">
    <text evidence="2">The sequence shown here is derived from an EMBL/GenBank/DDBJ whole genome shotgun (WGS) entry which is preliminary data.</text>
</comment>
<organism evidence="2 3">
    <name type="scientific">Mycena venus</name>
    <dbReference type="NCBI Taxonomy" id="2733690"/>
    <lineage>
        <taxon>Eukaryota</taxon>
        <taxon>Fungi</taxon>
        <taxon>Dikarya</taxon>
        <taxon>Basidiomycota</taxon>
        <taxon>Agaricomycotina</taxon>
        <taxon>Agaricomycetes</taxon>
        <taxon>Agaricomycetidae</taxon>
        <taxon>Agaricales</taxon>
        <taxon>Marasmiineae</taxon>
        <taxon>Mycenaceae</taxon>
        <taxon>Mycena</taxon>
    </lineage>
</organism>
<feature type="region of interest" description="Disordered" evidence="1">
    <location>
        <begin position="210"/>
        <end position="282"/>
    </location>
</feature>
<dbReference type="EMBL" id="JACAZI010000001">
    <property type="protein sequence ID" value="KAF7371583.1"/>
    <property type="molecule type" value="Genomic_DNA"/>
</dbReference>
<dbReference type="AlphaFoldDB" id="A0A8H6Z2U2"/>